<dbReference type="EMBL" id="DVML01000034">
    <property type="protein sequence ID" value="HIU23097.1"/>
    <property type="molecule type" value="Genomic_DNA"/>
</dbReference>
<protein>
    <recommendedName>
        <fullName evidence="9 10">Protein translocase subunit SecY</fullName>
    </recommendedName>
</protein>
<keyword evidence="5 10" id="KW-0653">Protein transport</keyword>
<dbReference type="GO" id="GO:0005886">
    <property type="term" value="C:plasma membrane"/>
    <property type="evidence" value="ECO:0007669"/>
    <property type="project" value="UniProtKB-SubCell"/>
</dbReference>
<evidence type="ECO:0000256" key="9">
    <source>
        <dbReference type="ARBA" id="ARBA00039733"/>
    </source>
</evidence>
<feature type="transmembrane region" description="Helical" evidence="10">
    <location>
        <begin position="140"/>
        <end position="159"/>
    </location>
</feature>
<comment type="similarity">
    <text evidence="2 10 13">Belongs to the SecY/SEC61-alpha family.</text>
</comment>
<feature type="transmembrane region" description="Helical" evidence="10">
    <location>
        <begin position="261"/>
        <end position="283"/>
    </location>
</feature>
<keyword evidence="3 10" id="KW-0813">Transport</keyword>
<feature type="transmembrane region" description="Helical" evidence="10">
    <location>
        <begin position="208"/>
        <end position="227"/>
    </location>
</feature>
<organism evidence="14 15">
    <name type="scientific">Candidatus Fimihabitans intestinipullorum</name>
    <dbReference type="NCBI Taxonomy" id="2840820"/>
    <lineage>
        <taxon>Bacteria</taxon>
        <taxon>Bacillati</taxon>
        <taxon>Mycoplasmatota</taxon>
        <taxon>Mycoplasmatota incertae sedis</taxon>
        <taxon>Candidatus Fimihabitans</taxon>
    </lineage>
</organism>
<keyword evidence="7 10" id="KW-0811">Translocation</keyword>
<dbReference type="NCBIfam" id="TIGR00967">
    <property type="entry name" value="3a0501s007"/>
    <property type="match status" value="1"/>
</dbReference>
<accession>A0A9D1HW30</accession>
<feature type="transmembrane region" description="Helical" evidence="10">
    <location>
        <begin position="20"/>
        <end position="41"/>
    </location>
</feature>
<dbReference type="GO" id="GO:0065002">
    <property type="term" value="P:intracellular protein transmembrane transport"/>
    <property type="evidence" value="ECO:0007669"/>
    <property type="project" value="UniProtKB-UniRule"/>
</dbReference>
<evidence type="ECO:0000256" key="4">
    <source>
        <dbReference type="ARBA" id="ARBA00022692"/>
    </source>
</evidence>
<feature type="transmembrane region" description="Helical" evidence="10">
    <location>
        <begin position="171"/>
        <end position="188"/>
    </location>
</feature>
<name>A0A9D1HW30_9BACT</name>
<feature type="transmembrane region" description="Helical" evidence="10">
    <location>
        <begin position="116"/>
        <end position="134"/>
    </location>
</feature>
<dbReference type="Gene3D" id="1.10.3370.10">
    <property type="entry name" value="SecY subunit domain"/>
    <property type="match status" value="1"/>
</dbReference>
<dbReference type="SUPFAM" id="SSF103491">
    <property type="entry name" value="Preprotein translocase SecY subunit"/>
    <property type="match status" value="1"/>
</dbReference>
<evidence type="ECO:0000256" key="2">
    <source>
        <dbReference type="ARBA" id="ARBA00005751"/>
    </source>
</evidence>
<evidence type="ECO:0000313" key="14">
    <source>
        <dbReference type="EMBL" id="HIU23097.1"/>
    </source>
</evidence>
<comment type="subunit">
    <text evidence="10">Component of the Sec protein translocase complex. Heterotrimer consisting of SecY, SecE and SecG subunits. The heterotrimers can form oligomers, although 1 heterotrimer is thought to be able to translocate proteins. Interacts with the ribosome. Interacts with SecDF, and other proteins may be involved. Interacts with SecA.</text>
</comment>
<feature type="transmembrane region" description="Helical" evidence="10">
    <location>
        <begin position="386"/>
        <end position="405"/>
    </location>
</feature>
<keyword evidence="10" id="KW-1003">Cell membrane</keyword>
<dbReference type="InterPro" id="IPR023201">
    <property type="entry name" value="SecY_dom_sf"/>
</dbReference>
<dbReference type="Pfam" id="PF00344">
    <property type="entry name" value="SecY"/>
    <property type="match status" value="1"/>
</dbReference>
<keyword evidence="4 10" id="KW-0812">Transmembrane</keyword>
<evidence type="ECO:0000256" key="7">
    <source>
        <dbReference type="ARBA" id="ARBA00023010"/>
    </source>
</evidence>
<comment type="caution">
    <text evidence="14">The sequence shown here is derived from an EMBL/GenBank/DDBJ whole genome shotgun (WGS) entry which is preliminary data.</text>
</comment>
<proteinExistence type="inferred from homology"/>
<evidence type="ECO:0000256" key="12">
    <source>
        <dbReference type="RuleBase" id="RU003484"/>
    </source>
</evidence>
<reference evidence="14" key="1">
    <citation type="submission" date="2020-10" db="EMBL/GenBank/DDBJ databases">
        <authorList>
            <person name="Gilroy R."/>
        </authorList>
    </citation>
    <scope>NUCLEOTIDE SEQUENCE</scope>
    <source>
        <strain evidence="14">CHK197-8231</strain>
    </source>
</reference>
<evidence type="ECO:0000313" key="15">
    <source>
        <dbReference type="Proteomes" id="UP000824087"/>
    </source>
</evidence>
<sequence>MFANIKQIFNPKNKDLQKRILFTLAALFVFKLGTTIIVPGIDQSALGTDNLGFLGLINAMGGGAMEKFSIFSLGVMPYITASIIIQLLQMDIVPYLADLAKEGQVGRTKINQITRVFGIILAFIQGYMFSFAFIKGGTVMQYMEFATVLTAGTALLLWIGDQITAKGIGNGISLIIMAGIIATMPTMFVDAYTGLVVGDTVQQLTLGIVKFALFVALYLGIIIAVVYEQCSERRIPIQYANKTTSSYGGTQNYIPFKLNSAGVIPVIFASALISIPALIAQFIKNEGFTLFVNKWLSMHTPVGFVIYIVLIFGFTYFYTFLQLKPKELTENLQKNGGYIPGIRPGEETVKYITRTLNRITVVGATCLAIIAALPIIFGAVSSLPTSVSIGGTGLLIVVGVALESYKQIESQLVSRNYSRGRRRY</sequence>
<dbReference type="AlphaFoldDB" id="A0A9D1HW30"/>
<reference evidence="14" key="2">
    <citation type="journal article" date="2021" name="PeerJ">
        <title>Extensive microbial diversity within the chicken gut microbiome revealed by metagenomics and culture.</title>
        <authorList>
            <person name="Gilroy R."/>
            <person name="Ravi A."/>
            <person name="Getino M."/>
            <person name="Pursley I."/>
            <person name="Horton D.L."/>
            <person name="Alikhan N.F."/>
            <person name="Baker D."/>
            <person name="Gharbi K."/>
            <person name="Hall N."/>
            <person name="Watson M."/>
            <person name="Adriaenssens E.M."/>
            <person name="Foster-Nyarko E."/>
            <person name="Jarju S."/>
            <person name="Secka A."/>
            <person name="Antonio M."/>
            <person name="Oren A."/>
            <person name="Chaudhuri R.R."/>
            <person name="La Ragione R."/>
            <person name="Hildebrand F."/>
            <person name="Pallen M.J."/>
        </authorList>
    </citation>
    <scope>NUCLEOTIDE SEQUENCE</scope>
    <source>
        <strain evidence="14">CHK197-8231</strain>
    </source>
</reference>
<dbReference type="PROSITE" id="PS00756">
    <property type="entry name" value="SECY_2"/>
    <property type="match status" value="1"/>
</dbReference>
<evidence type="ECO:0000256" key="1">
    <source>
        <dbReference type="ARBA" id="ARBA00004141"/>
    </source>
</evidence>
<comment type="subcellular location">
    <subcellularLocation>
        <location evidence="10">Cell membrane</location>
        <topology evidence="10">Multi-pass membrane protein</topology>
    </subcellularLocation>
    <subcellularLocation>
        <location evidence="1 12">Membrane</location>
        <topology evidence="1 12">Multi-pass membrane protein</topology>
    </subcellularLocation>
</comment>
<evidence type="ECO:0000256" key="6">
    <source>
        <dbReference type="ARBA" id="ARBA00022989"/>
    </source>
</evidence>
<evidence type="ECO:0000256" key="10">
    <source>
        <dbReference type="HAMAP-Rule" id="MF_01465"/>
    </source>
</evidence>
<dbReference type="InterPro" id="IPR030659">
    <property type="entry name" value="SecY_CS"/>
</dbReference>
<feature type="transmembrane region" description="Helical" evidence="10">
    <location>
        <begin position="303"/>
        <end position="321"/>
    </location>
</feature>
<dbReference type="PROSITE" id="PS00755">
    <property type="entry name" value="SECY_1"/>
    <property type="match status" value="1"/>
</dbReference>
<dbReference type="InterPro" id="IPR026593">
    <property type="entry name" value="SecY"/>
</dbReference>
<keyword evidence="6 10" id="KW-1133">Transmembrane helix</keyword>
<gene>
    <name evidence="10 14" type="primary">secY</name>
    <name evidence="14" type="ORF">IAD49_05890</name>
</gene>
<dbReference type="GO" id="GO:0006605">
    <property type="term" value="P:protein targeting"/>
    <property type="evidence" value="ECO:0007669"/>
    <property type="project" value="UniProtKB-UniRule"/>
</dbReference>
<evidence type="ECO:0000256" key="13">
    <source>
        <dbReference type="RuleBase" id="RU004349"/>
    </source>
</evidence>
<dbReference type="PRINTS" id="PR00303">
    <property type="entry name" value="SECYTRNLCASE"/>
</dbReference>
<dbReference type="FunFam" id="1.10.3370.10:FF:000001">
    <property type="entry name" value="Preprotein translocase subunit SecY"/>
    <property type="match status" value="1"/>
</dbReference>
<evidence type="ECO:0000256" key="5">
    <source>
        <dbReference type="ARBA" id="ARBA00022927"/>
    </source>
</evidence>
<comment type="caution">
    <text evidence="10">Lacks conserved residue(s) required for the propagation of feature annotation.</text>
</comment>
<dbReference type="PIRSF" id="PIRSF004557">
    <property type="entry name" value="SecY"/>
    <property type="match status" value="1"/>
</dbReference>
<dbReference type="PANTHER" id="PTHR10906">
    <property type="entry name" value="SECY/SEC61-ALPHA FAMILY MEMBER"/>
    <property type="match status" value="1"/>
</dbReference>
<dbReference type="HAMAP" id="MF_01465">
    <property type="entry name" value="SecY"/>
    <property type="match status" value="1"/>
</dbReference>
<dbReference type="InterPro" id="IPR002208">
    <property type="entry name" value="SecY/SEC61-alpha"/>
</dbReference>
<keyword evidence="8 10" id="KW-0472">Membrane</keyword>
<dbReference type="GO" id="GO:0043952">
    <property type="term" value="P:protein transport by the Sec complex"/>
    <property type="evidence" value="ECO:0007669"/>
    <property type="project" value="UniProtKB-UniRule"/>
</dbReference>
<dbReference type="Proteomes" id="UP000824087">
    <property type="component" value="Unassembled WGS sequence"/>
</dbReference>
<feature type="transmembrane region" description="Helical" evidence="10">
    <location>
        <begin position="359"/>
        <end position="380"/>
    </location>
</feature>
<evidence type="ECO:0000256" key="3">
    <source>
        <dbReference type="ARBA" id="ARBA00022448"/>
    </source>
</evidence>
<comment type="function">
    <text evidence="10 11">The central subunit of the protein translocation channel SecYEG. Consists of two halves formed by TMs 1-5 and 6-10. These two domains form a lateral gate at the front which open onto the bilayer between TMs 2 and 7, and are clamped together by SecE at the back. The channel is closed by both a pore ring composed of hydrophobic SecY resides and a short helix (helix 2A) on the extracellular side of the membrane which forms a plug. The plug probably moves laterally to allow the channel to open. The ring and the pore may move independently.</text>
</comment>
<evidence type="ECO:0000256" key="11">
    <source>
        <dbReference type="RuleBase" id="RU000537"/>
    </source>
</evidence>
<evidence type="ECO:0000256" key="8">
    <source>
        <dbReference type="ARBA" id="ARBA00023136"/>
    </source>
</evidence>